<comment type="caution">
    <text evidence="2">The sequence shown here is derived from an EMBL/GenBank/DDBJ whole genome shotgun (WGS) entry which is preliminary data.</text>
</comment>
<sequence length="158" mass="18611">MANRNSWREKQSFMSVWLFSLLIVILFIACRDVYQDYKNTGEWTLNLGVWIIVPVLLYFIFSRLYTTIDDKGIEISFVPFAWRKRWNWDSIANIEVRKYDLIEFGGWGYRVGRNGVAYTCKGGYGIQMELRNGKKVLIGTQKQDEVDEFIKEIINSNV</sequence>
<keyword evidence="3" id="KW-1185">Reference proteome</keyword>
<evidence type="ECO:0000256" key="1">
    <source>
        <dbReference type="SAM" id="Phobius"/>
    </source>
</evidence>
<proteinExistence type="predicted"/>
<name>A0A4R6WBM0_9SPHI</name>
<keyword evidence="1" id="KW-0812">Transmembrane</keyword>
<keyword evidence="1" id="KW-0472">Membrane</keyword>
<reference evidence="2 3" key="1">
    <citation type="submission" date="2019-03" db="EMBL/GenBank/DDBJ databases">
        <title>Genomic Encyclopedia of Archaeal and Bacterial Type Strains, Phase II (KMG-II): from individual species to whole genera.</title>
        <authorList>
            <person name="Goeker M."/>
        </authorList>
    </citation>
    <scope>NUCLEOTIDE SEQUENCE [LARGE SCALE GENOMIC DNA]</scope>
    <source>
        <strain evidence="2 3">DSM 28353</strain>
    </source>
</reference>
<evidence type="ECO:0000313" key="3">
    <source>
        <dbReference type="Proteomes" id="UP000295292"/>
    </source>
</evidence>
<dbReference type="PROSITE" id="PS51257">
    <property type="entry name" value="PROKAR_LIPOPROTEIN"/>
    <property type="match status" value="1"/>
</dbReference>
<organism evidence="2 3">
    <name type="scientific">Sphingobacterium yanglingense</name>
    <dbReference type="NCBI Taxonomy" id="1437280"/>
    <lineage>
        <taxon>Bacteria</taxon>
        <taxon>Pseudomonadati</taxon>
        <taxon>Bacteroidota</taxon>
        <taxon>Sphingobacteriia</taxon>
        <taxon>Sphingobacteriales</taxon>
        <taxon>Sphingobacteriaceae</taxon>
        <taxon>Sphingobacterium</taxon>
    </lineage>
</organism>
<dbReference type="EMBL" id="SNYV01000017">
    <property type="protein sequence ID" value="TDQ75199.1"/>
    <property type="molecule type" value="Genomic_DNA"/>
</dbReference>
<dbReference type="Proteomes" id="UP000295292">
    <property type="component" value="Unassembled WGS sequence"/>
</dbReference>
<keyword evidence="1" id="KW-1133">Transmembrane helix</keyword>
<protein>
    <recommendedName>
        <fullName evidence="4">PH (Pleckstrin Homology) domain-containing protein</fullName>
    </recommendedName>
</protein>
<evidence type="ECO:0008006" key="4">
    <source>
        <dbReference type="Google" id="ProtNLM"/>
    </source>
</evidence>
<dbReference type="RefSeq" id="WP_133585973.1">
    <property type="nucleotide sequence ID" value="NZ_SNYV01000017.1"/>
</dbReference>
<feature type="transmembrane region" description="Helical" evidence="1">
    <location>
        <begin position="47"/>
        <end position="66"/>
    </location>
</feature>
<gene>
    <name evidence="2" type="ORF">CLV99_3799</name>
</gene>
<dbReference type="AlphaFoldDB" id="A0A4R6WBM0"/>
<dbReference type="OrthoDB" id="582675at2"/>
<accession>A0A4R6WBM0</accession>
<evidence type="ECO:0000313" key="2">
    <source>
        <dbReference type="EMBL" id="TDQ75199.1"/>
    </source>
</evidence>